<evidence type="ECO:0000256" key="1">
    <source>
        <dbReference type="ARBA" id="ARBA00023002"/>
    </source>
</evidence>
<protein>
    <recommendedName>
        <fullName evidence="5">3-beta hydroxysteroid dehydrogenase/isomerase domain-containing protein</fullName>
    </recommendedName>
</protein>
<dbReference type="Gramene" id="TRITD5Av1G029730.6">
    <property type="protein sequence ID" value="TRITD5Av1G029730.6"/>
    <property type="gene ID" value="TRITD5Av1G029730"/>
</dbReference>
<name>A0A9R0TG94_TRITD</name>
<feature type="region of interest" description="Disordered" evidence="2">
    <location>
        <begin position="177"/>
        <end position="230"/>
    </location>
</feature>
<dbReference type="Proteomes" id="UP000324705">
    <property type="component" value="Chromosome 5A"/>
</dbReference>
<feature type="compositionally biased region" description="Basic and acidic residues" evidence="2">
    <location>
        <begin position="177"/>
        <end position="200"/>
    </location>
</feature>
<sequence length="230" mass="25057">MIEPAVNGTRNLINAAAEVGSIRCVVMMSSIGAVYMDPRRTLDGKADETCWSDLEFCKNTKELVLLCKDGDGAGGMGACQGEEARPCGDQPVSSVGPSATDGGECQHVAYCQVSRWLAADVCQRGTGVRARPGCCRRAHACVRDARRAWPVPLCRAHTAPRRGVWYPRQVLPGVPRAHEVQGRGERDEERVPVQQSEDHGARRKHHAGELVSLRHGHQPSGQGYLTPSWR</sequence>
<dbReference type="GO" id="GO:0016616">
    <property type="term" value="F:oxidoreductase activity, acting on the CH-OH group of donors, NAD or NADP as acceptor"/>
    <property type="evidence" value="ECO:0007669"/>
    <property type="project" value="TreeGrafter"/>
</dbReference>
<gene>
    <name evidence="3" type="ORF">TRITD_5Av1G029730</name>
</gene>
<dbReference type="Gene3D" id="3.40.50.720">
    <property type="entry name" value="NAD(P)-binding Rossmann-like Domain"/>
    <property type="match status" value="1"/>
</dbReference>
<dbReference type="AlphaFoldDB" id="A0A9R0TG94"/>
<reference evidence="3 4" key="1">
    <citation type="submission" date="2017-09" db="EMBL/GenBank/DDBJ databases">
        <authorList>
            <consortium name="International Durum Wheat Genome Sequencing Consortium (IDWGSC)"/>
            <person name="Milanesi L."/>
        </authorList>
    </citation>
    <scope>NUCLEOTIDE SEQUENCE [LARGE SCALE GENOMIC DNA]</scope>
    <source>
        <strain evidence="4">cv. Svevo</strain>
    </source>
</reference>
<dbReference type="PANTHER" id="PTHR10366:SF653">
    <property type="entry name" value="OS08G0277200 PROTEIN"/>
    <property type="match status" value="1"/>
</dbReference>
<feature type="compositionally biased region" description="Polar residues" evidence="2">
    <location>
        <begin position="219"/>
        <end position="230"/>
    </location>
</feature>
<evidence type="ECO:0000313" key="3">
    <source>
        <dbReference type="EMBL" id="VAI13379.1"/>
    </source>
</evidence>
<dbReference type="EMBL" id="LT934119">
    <property type="protein sequence ID" value="VAI13379.1"/>
    <property type="molecule type" value="Genomic_DNA"/>
</dbReference>
<evidence type="ECO:0000313" key="4">
    <source>
        <dbReference type="Proteomes" id="UP000324705"/>
    </source>
</evidence>
<organism evidence="3 4">
    <name type="scientific">Triticum turgidum subsp. durum</name>
    <name type="common">Durum wheat</name>
    <name type="synonym">Triticum durum</name>
    <dbReference type="NCBI Taxonomy" id="4567"/>
    <lineage>
        <taxon>Eukaryota</taxon>
        <taxon>Viridiplantae</taxon>
        <taxon>Streptophyta</taxon>
        <taxon>Embryophyta</taxon>
        <taxon>Tracheophyta</taxon>
        <taxon>Spermatophyta</taxon>
        <taxon>Magnoliopsida</taxon>
        <taxon>Liliopsida</taxon>
        <taxon>Poales</taxon>
        <taxon>Poaceae</taxon>
        <taxon>BOP clade</taxon>
        <taxon>Pooideae</taxon>
        <taxon>Triticodae</taxon>
        <taxon>Triticeae</taxon>
        <taxon>Triticinae</taxon>
        <taxon>Triticum</taxon>
    </lineage>
</organism>
<accession>A0A9R0TG94</accession>
<dbReference type="SUPFAM" id="SSF51735">
    <property type="entry name" value="NAD(P)-binding Rossmann-fold domains"/>
    <property type="match status" value="1"/>
</dbReference>
<dbReference type="InterPro" id="IPR050425">
    <property type="entry name" value="NAD(P)_dehydrat-like"/>
</dbReference>
<dbReference type="PANTHER" id="PTHR10366">
    <property type="entry name" value="NAD DEPENDENT EPIMERASE/DEHYDRATASE"/>
    <property type="match status" value="1"/>
</dbReference>
<evidence type="ECO:0000256" key="2">
    <source>
        <dbReference type="SAM" id="MobiDB-lite"/>
    </source>
</evidence>
<keyword evidence="1" id="KW-0560">Oxidoreductase</keyword>
<evidence type="ECO:0008006" key="5">
    <source>
        <dbReference type="Google" id="ProtNLM"/>
    </source>
</evidence>
<proteinExistence type="predicted"/>
<dbReference type="InterPro" id="IPR036291">
    <property type="entry name" value="NAD(P)-bd_dom_sf"/>
</dbReference>
<keyword evidence="4" id="KW-1185">Reference proteome</keyword>